<feature type="transmembrane region" description="Helical" evidence="2">
    <location>
        <begin position="366"/>
        <end position="386"/>
    </location>
</feature>
<feature type="region of interest" description="Disordered" evidence="1">
    <location>
        <begin position="1"/>
        <end position="97"/>
    </location>
</feature>
<dbReference type="EMBL" id="ML978067">
    <property type="protein sequence ID" value="KAF2020132.1"/>
    <property type="molecule type" value="Genomic_DNA"/>
</dbReference>
<dbReference type="Proteomes" id="UP000799778">
    <property type="component" value="Unassembled WGS sequence"/>
</dbReference>
<feature type="compositionally biased region" description="Basic and acidic residues" evidence="1">
    <location>
        <begin position="14"/>
        <end position="29"/>
    </location>
</feature>
<dbReference type="RefSeq" id="XP_033388471.1">
    <property type="nucleotide sequence ID" value="XM_033527283.1"/>
</dbReference>
<evidence type="ECO:0000256" key="1">
    <source>
        <dbReference type="SAM" id="MobiDB-lite"/>
    </source>
</evidence>
<evidence type="ECO:0000256" key="2">
    <source>
        <dbReference type="SAM" id="Phobius"/>
    </source>
</evidence>
<proteinExistence type="predicted"/>
<gene>
    <name evidence="3" type="ORF">BU24DRAFT_419704</name>
</gene>
<dbReference type="GeneID" id="54284680"/>
<keyword evidence="4" id="KW-1185">Reference proteome</keyword>
<evidence type="ECO:0000313" key="4">
    <source>
        <dbReference type="Proteomes" id="UP000799778"/>
    </source>
</evidence>
<feature type="transmembrane region" description="Helical" evidence="2">
    <location>
        <begin position="392"/>
        <end position="410"/>
    </location>
</feature>
<protein>
    <submittedName>
        <fullName evidence="3">Uncharacterized protein</fullName>
    </submittedName>
</protein>
<organism evidence="3 4">
    <name type="scientific">Aaosphaeria arxii CBS 175.79</name>
    <dbReference type="NCBI Taxonomy" id="1450172"/>
    <lineage>
        <taxon>Eukaryota</taxon>
        <taxon>Fungi</taxon>
        <taxon>Dikarya</taxon>
        <taxon>Ascomycota</taxon>
        <taxon>Pezizomycotina</taxon>
        <taxon>Dothideomycetes</taxon>
        <taxon>Pleosporomycetidae</taxon>
        <taxon>Pleosporales</taxon>
        <taxon>Pleosporales incertae sedis</taxon>
        <taxon>Aaosphaeria</taxon>
    </lineage>
</organism>
<keyword evidence="2" id="KW-0812">Transmembrane</keyword>
<name>A0A6A5Y3L4_9PLEO</name>
<accession>A0A6A5Y3L4</accession>
<keyword evidence="2" id="KW-0472">Membrane</keyword>
<sequence length="434" mass="48379">MEGVQDPEQATAKQGREKDKDQKQQKRLEVPTQDGRSVLPVFNAQNSPQPAPLNGVVVANAPEQENPNGTLRRRLRPSKQATERESAKASMEIDAGSKNKKRKEEIIDILKPISDGDDIHSYSILVCWGRQGHCQILPVKIAYTANDVAVWQELRRVWYAQRGFWRSLLPFLSARVEVVEISITGRGSPGTAETTFIGTYRNDHLSAEESRLRNFTANYVPQGNPSLSERRYPYNQYASDYGYSYDQYQRKPGCRCHPSAPYPSEGIVRCGQRCRSLYSDIRTCPGQEWCDATTKLLRFQMRWYLSLAFSCPNIAAGNDLLDAEDIALSEQDILSKLESEYCPSLVELQFRGLMISEGLDTGSRGVALSLGATVLFVIVVAARLIFGDWGTAWNVGSFFVALATLAWMKINHSVGPSDASTTKDDERAAGSHSV</sequence>
<dbReference type="AlphaFoldDB" id="A0A6A5Y3L4"/>
<evidence type="ECO:0000313" key="3">
    <source>
        <dbReference type="EMBL" id="KAF2020132.1"/>
    </source>
</evidence>
<feature type="compositionally biased region" description="Basic and acidic residues" evidence="1">
    <location>
        <begin position="421"/>
        <end position="434"/>
    </location>
</feature>
<dbReference type="OrthoDB" id="5103744at2759"/>
<reference evidence="3" key="1">
    <citation type="journal article" date="2020" name="Stud. Mycol.">
        <title>101 Dothideomycetes genomes: a test case for predicting lifestyles and emergence of pathogens.</title>
        <authorList>
            <person name="Haridas S."/>
            <person name="Albert R."/>
            <person name="Binder M."/>
            <person name="Bloem J."/>
            <person name="Labutti K."/>
            <person name="Salamov A."/>
            <person name="Andreopoulos B."/>
            <person name="Baker S."/>
            <person name="Barry K."/>
            <person name="Bills G."/>
            <person name="Bluhm B."/>
            <person name="Cannon C."/>
            <person name="Castanera R."/>
            <person name="Culley D."/>
            <person name="Daum C."/>
            <person name="Ezra D."/>
            <person name="Gonzalez J."/>
            <person name="Henrissat B."/>
            <person name="Kuo A."/>
            <person name="Liang C."/>
            <person name="Lipzen A."/>
            <person name="Lutzoni F."/>
            <person name="Magnuson J."/>
            <person name="Mondo S."/>
            <person name="Nolan M."/>
            <person name="Ohm R."/>
            <person name="Pangilinan J."/>
            <person name="Park H.-J."/>
            <person name="Ramirez L."/>
            <person name="Alfaro M."/>
            <person name="Sun H."/>
            <person name="Tritt A."/>
            <person name="Yoshinaga Y."/>
            <person name="Zwiers L.-H."/>
            <person name="Turgeon B."/>
            <person name="Goodwin S."/>
            <person name="Spatafora J."/>
            <person name="Crous P."/>
            <person name="Grigoriev I."/>
        </authorList>
    </citation>
    <scope>NUCLEOTIDE SEQUENCE</scope>
    <source>
        <strain evidence="3">CBS 175.79</strain>
    </source>
</reference>
<feature type="region of interest" description="Disordered" evidence="1">
    <location>
        <begin position="414"/>
        <end position="434"/>
    </location>
</feature>
<keyword evidence="2" id="KW-1133">Transmembrane helix</keyword>